<dbReference type="RefSeq" id="WP_002849066.1">
    <property type="nucleotide sequence ID" value="NZ_ADKM02000072.1"/>
</dbReference>
<dbReference type="GO" id="GO:0016787">
    <property type="term" value="F:hydrolase activity"/>
    <property type="evidence" value="ECO:0007669"/>
    <property type="project" value="UniProtKB-KW"/>
</dbReference>
<dbReference type="InterPro" id="IPR050646">
    <property type="entry name" value="Cas1"/>
</dbReference>
<feature type="binding site" evidence="10">
    <location>
        <position position="234"/>
    </location>
    <ligand>
        <name>Mn(2+)</name>
        <dbReference type="ChEBI" id="CHEBI:29035"/>
    </ligand>
</feature>
<keyword evidence="7 10" id="KW-0238">DNA-binding</keyword>
<keyword evidence="2 10" id="KW-0479">Metal-binding</keyword>
<proteinExistence type="inferred from homology"/>
<dbReference type="GO" id="GO:0043571">
    <property type="term" value="P:maintenance of CRISPR repeat elements"/>
    <property type="evidence" value="ECO:0007669"/>
    <property type="project" value="UniProtKB-UniRule"/>
</dbReference>
<evidence type="ECO:0000313" key="12">
    <source>
        <dbReference type="Proteomes" id="UP000004259"/>
    </source>
</evidence>
<dbReference type="GO" id="GO:0046872">
    <property type="term" value="F:metal ion binding"/>
    <property type="evidence" value="ECO:0007669"/>
    <property type="project" value="UniProtKB-UniRule"/>
</dbReference>
<comment type="similarity">
    <text evidence="10">Belongs to the CRISPR-associated endonuclease Cas1 family.</text>
</comment>
<evidence type="ECO:0000256" key="4">
    <source>
        <dbReference type="ARBA" id="ARBA00022801"/>
    </source>
</evidence>
<dbReference type="PANTHER" id="PTHR34353:SF2">
    <property type="entry name" value="CRISPR-ASSOCIATED ENDONUCLEASE CAS1 1"/>
    <property type="match status" value="1"/>
</dbReference>
<feature type="binding site" evidence="10">
    <location>
        <position position="166"/>
    </location>
    <ligand>
        <name>Mn(2+)</name>
        <dbReference type="ChEBI" id="CHEBI:29035"/>
    </ligand>
</feature>
<dbReference type="eggNOG" id="COG1518">
    <property type="taxonomic scope" value="Bacteria"/>
</dbReference>
<comment type="cofactor">
    <cofactor evidence="10">
        <name>Mg(2+)</name>
        <dbReference type="ChEBI" id="CHEBI:18420"/>
    </cofactor>
    <cofactor evidence="10">
        <name>Mn(2+)</name>
        <dbReference type="ChEBI" id="CHEBI:29035"/>
    </cofactor>
</comment>
<keyword evidence="1 10" id="KW-0540">Nuclease</keyword>
<dbReference type="OrthoDB" id="9803119at2"/>
<evidence type="ECO:0000256" key="9">
    <source>
        <dbReference type="ARBA" id="ARBA00038592"/>
    </source>
</evidence>
<evidence type="ECO:0000256" key="3">
    <source>
        <dbReference type="ARBA" id="ARBA00022759"/>
    </source>
</evidence>
<sequence>MRKLLNTLYVTTPDRYLSLDGENVVIQSGGSEIGRVPLHNLERIMTFGYTGASPALMGKCAENGIELVFMSGSGRFLARVEGEVSGNVLLRRQQYRFADDKQNSLAIAKNMICAKLFNSRQTIERTLRDHPMRIDTEKFEHCSQLLKKSAEMAKNASDADSLRGIEGEGAQIYFSLFDDMILQQKDDFCFTSRTKRPPRDNVNALLSFAYSMAAGMCASGLEAVGLDPYVGFLHTDRPGRRSLALDMMEEFRSPLCDRFVLTAINKKIVSPEDFEKREDGAVLLNDGGRKKFITAWQKRKDDELKHIFLGEKMLWGIVPYAQALLLARYIRGDLDGYPPFMWK</sequence>
<evidence type="ECO:0000256" key="1">
    <source>
        <dbReference type="ARBA" id="ARBA00022722"/>
    </source>
</evidence>
<dbReference type="InterPro" id="IPR042206">
    <property type="entry name" value="CRISPR-assoc_Cas1_C"/>
</dbReference>
<keyword evidence="6 10" id="KW-0051">Antiviral defense</keyword>
<organism evidence="11 12">
    <name type="scientific">Ruminococcus albus 8</name>
    <dbReference type="NCBI Taxonomy" id="246199"/>
    <lineage>
        <taxon>Bacteria</taxon>
        <taxon>Bacillati</taxon>
        <taxon>Bacillota</taxon>
        <taxon>Clostridia</taxon>
        <taxon>Eubacteriales</taxon>
        <taxon>Oscillospiraceae</taxon>
        <taxon>Ruminococcus</taxon>
    </lineage>
</organism>
<dbReference type="AlphaFoldDB" id="E9SBP6"/>
<evidence type="ECO:0000256" key="2">
    <source>
        <dbReference type="ARBA" id="ARBA00022723"/>
    </source>
</evidence>
<feature type="binding site" evidence="10">
    <location>
        <position position="249"/>
    </location>
    <ligand>
        <name>Mn(2+)</name>
        <dbReference type="ChEBI" id="CHEBI:29035"/>
    </ligand>
</feature>
<dbReference type="HAMAP" id="MF_01470">
    <property type="entry name" value="Cas1"/>
    <property type="match status" value="1"/>
</dbReference>
<dbReference type="GO" id="GO:0051607">
    <property type="term" value="P:defense response to virus"/>
    <property type="evidence" value="ECO:0007669"/>
    <property type="project" value="UniProtKB-UniRule"/>
</dbReference>
<keyword evidence="4 10" id="KW-0378">Hydrolase</keyword>
<gene>
    <name evidence="11" type="primary">cas1_2</name>
    <name evidence="10" type="synonym">cas1</name>
    <name evidence="11" type="ORF">CUS_4568</name>
</gene>
<dbReference type="Gene3D" id="1.20.120.920">
    <property type="entry name" value="CRISPR-associated endonuclease Cas1, C-terminal domain"/>
    <property type="match status" value="1"/>
</dbReference>
<dbReference type="CDD" id="cd09721">
    <property type="entry name" value="Cas1_I-C"/>
    <property type="match status" value="1"/>
</dbReference>
<dbReference type="Pfam" id="PF01867">
    <property type="entry name" value="Cas_Cas1"/>
    <property type="match status" value="1"/>
</dbReference>
<dbReference type="InterPro" id="IPR002729">
    <property type="entry name" value="CRISPR-assoc_Cas1"/>
</dbReference>
<name>E9SBP6_RUMAL</name>
<evidence type="ECO:0000256" key="5">
    <source>
        <dbReference type="ARBA" id="ARBA00022842"/>
    </source>
</evidence>
<comment type="subunit">
    <text evidence="9 10">Homodimer, forms a heterotetramer with a Cas2 homodimer.</text>
</comment>
<dbReference type="InterPro" id="IPR042211">
    <property type="entry name" value="CRISPR-assoc_Cas1_N"/>
</dbReference>
<keyword evidence="5 10" id="KW-0460">Magnesium</keyword>
<dbReference type="NCBIfam" id="TIGR03640">
    <property type="entry name" value="cas1_DVULG"/>
    <property type="match status" value="1"/>
</dbReference>
<evidence type="ECO:0000256" key="10">
    <source>
        <dbReference type="HAMAP-Rule" id="MF_01470"/>
    </source>
</evidence>
<protein>
    <recommendedName>
        <fullName evidence="10">CRISPR-associated endonuclease Cas1</fullName>
        <ecNumber evidence="10">3.1.-.-</ecNumber>
    </recommendedName>
</protein>
<evidence type="ECO:0000256" key="6">
    <source>
        <dbReference type="ARBA" id="ARBA00023118"/>
    </source>
</evidence>
<dbReference type="EMBL" id="ADKM02000072">
    <property type="protein sequence ID" value="EGC03287.1"/>
    <property type="molecule type" value="Genomic_DNA"/>
</dbReference>
<keyword evidence="12" id="KW-1185">Reference proteome</keyword>
<keyword evidence="8 10" id="KW-0464">Manganese</keyword>
<dbReference type="GO" id="GO:0004520">
    <property type="term" value="F:DNA endonuclease activity"/>
    <property type="evidence" value="ECO:0007669"/>
    <property type="project" value="InterPro"/>
</dbReference>
<dbReference type="NCBIfam" id="TIGR00287">
    <property type="entry name" value="cas1"/>
    <property type="match status" value="1"/>
</dbReference>
<keyword evidence="3 10" id="KW-0255">Endonuclease</keyword>
<evidence type="ECO:0000313" key="11">
    <source>
        <dbReference type="EMBL" id="EGC03287.1"/>
    </source>
</evidence>
<evidence type="ECO:0000256" key="8">
    <source>
        <dbReference type="ARBA" id="ARBA00023211"/>
    </source>
</evidence>
<evidence type="ECO:0000256" key="7">
    <source>
        <dbReference type="ARBA" id="ARBA00023125"/>
    </source>
</evidence>
<reference evidence="11 12" key="1">
    <citation type="submission" date="2011-02" db="EMBL/GenBank/DDBJ databases">
        <authorList>
            <person name="Nelson K.E."/>
            <person name="Sutton G."/>
            <person name="Torralba M."/>
            <person name="Durkin S."/>
            <person name="Harkins D."/>
            <person name="Montgomery R."/>
            <person name="Ziemer C."/>
            <person name="Klaassens E."/>
            <person name="Ocuiv P."/>
            <person name="Morrison M."/>
        </authorList>
    </citation>
    <scope>NUCLEOTIDE SEQUENCE [LARGE SCALE GENOMIC DNA]</scope>
    <source>
        <strain evidence="11 12">8</strain>
    </source>
</reference>
<comment type="caution">
    <text evidence="11">The sequence shown here is derived from an EMBL/GenBank/DDBJ whole genome shotgun (WGS) entry which is preliminary data.</text>
</comment>
<dbReference type="EC" id="3.1.-.-" evidence="10"/>
<dbReference type="Gene3D" id="3.100.10.20">
    <property type="entry name" value="CRISPR-associated endonuclease Cas1, N-terminal domain"/>
    <property type="match status" value="1"/>
</dbReference>
<comment type="function">
    <text evidence="10">CRISPR (clustered regularly interspaced short palindromic repeat), is an adaptive immune system that provides protection against mobile genetic elements (viruses, transposable elements and conjugative plasmids). CRISPR clusters contain spacers, sequences complementary to antecedent mobile elements, and target invading nucleic acids. CRISPR clusters are transcribed and processed into CRISPR RNA (crRNA). Acts as a dsDNA endonuclease. Involved in the integration of spacer DNA into the CRISPR cassette.</text>
</comment>
<dbReference type="GO" id="GO:0003677">
    <property type="term" value="F:DNA binding"/>
    <property type="evidence" value="ECO:0007669"/>
    <property type="project" value="UniProtKB-KW"/>
</dbReference>
<dbReference type="InterPro" id="IPR019856">
    <property type="entry name" value="CRISPR-assoc_Cas1_DVULG"/>
</dbReference>
<dbReference type="PANTHER" id="PTHR34353">
    <property type="entry name" value="CRISPR-ASSOCIATED ENDONUCLEASE CAS1 1"/>
    <property type="match status" value="1"/>
</dbReference>
<accession>E9SBP6</accession>
<dbReference type="Proteomes" id="UP000004259">
    <property type="component" value="Unassembled WGS sequence"/>
</dbReference>
<dbReference type="STRING" id="246199.CUS_4568"/>